<comment type="caution">
    <text evidence="2">The sequence shown here is derived from an EMBL/GenBank/DDBJ whole genome shotgun (WGS) entry which is preliminary data.</text>
</comment>
<organism evidence="2 3">
    <name type="scientific">Mycena rosella</name>
    <name type="common">Pink bonnet</name>
    <name type="synonym">Agaricus rosellus</name>
    <dbReference type="NCBI Taxonomy" id="1033263"/>
    <lineage>
        <taxon>Eukaryota</taxon>
        <taxon>Fungi</taxon>
        <taxon>Dikarya</taxon>
        <taxon>Basidiomycota</taxon>
        <taxon>Agaricomycotina</taxon>
        <taxon>Agaricomycetes</taxon>
        <taxon>Agaricomycetidae</taxon>
        <taxon>Agaricales</taxon>
        <taxon>Marasmiineae</taxon>
        <taxon>Mycenaceae</taxon>
        <taxon>Mycena</taxon>
    </lineage>
</organism>
<dbReference type="EMBL" id="JARKIE010000021">
    <property type="protein sequence ID" value="KAJ7699985.1"/>
    <property type="molecule type" value="Genomic_DNA"/>
</dbReference>
<evidence type="ECO:0000313" key="3">
    <source>
        <dbReference type="Proteomes" id="UP001221757"/>
    </source>
</evidence>
<evidence type="ECO:0000256" key="1">
    <source>
        <dbReference type="SAM" id="SignalP"/>
    </source>
</evidence>
<evidence type="ECO:0000313" key="2">
    <source>
        <dbReference type="EMBL" id="KAJ7699985.1"/>
    </source>
</evidence>
<proteinExistence type="predicted"/>
<keyword evidence="3" id="KW-1185">Reference proteome</keyword>
<dbReference type="AlphaFoldDB" id="A0AAD7DUC4"/>
<protein>
    <recommendedName>
        <fullName evidence="4">Secreted protein</fullName>
    </recommendedName>
</protein>
<accession>A0AAD7DUC4</accession>
<gene>
    <name evidence="2" type="ORF">B0H17DRAFT_1129018</name>
</gene>
<keyword evidence="1" id="KW-0732">Signal</keyword>
<feature type="chain" id="PRO_5042075994" description="Secreted protein" evidence="1">
    <location>
        <begin position="26"/>
        <end position="136"/>
    </location>
</feature>
<name>A0AAD7DUC4_MYCRO</name>
<evidence type="ECO:0008006" key="4">
    <source>
        <dbReference type="Google" id="ProtNLM"/>
    </source>
</evidence>
<feature type="signal peptide" evidence="1">
    <location>
        <begin position="1"/>
        <end position="25"/>
    </location>
</feature>
<dbReference type="Proteomes" id="UP001221757">
    <property type="component" value="Unassembled WGS sequence"/>
</dbReference>
<reference evidence="2" key="1">
    <citation type="submission" date="2023-03" db="EMBL/GenBank/DDBJ databases">
        <title>Massive genome expansion in bonnet fungi (Mycena s.s.) driven by repeated elements and novel gene families across ecological guilds.</title>
        <authorList>
            <consortium name="Lawrence Berkeley National Laboratory"/>
            <person name="Harder C.B."/>
            <person name="Miyauchi S."/>
            <person name="Viragh M."/>
            <person name="Kuo A."/>
            <person name="Thoen E."/>
            <person name="Andreopoulos B."/>
            <person name="Lu D."/>
            <person name="Skrede I."/>
            <person name="Drula E."/>
            <person name="Henrissat B."/>
            <person name="Morin E."/>
            <person name="Kohler A."/>
            <person name="Barry K."/>
            <person name="LaButti K."/>
            <person name="Morin E."/>
            <person name="Salamov A."/>
            <person name="Lipzen A."/>
            <person name="Mereny Z."/>
            <person name="Hegedus B."/>
            <person name="Baldrian P."/>
            <person name="Stursova M."/>
            <person name="Weitz H."/>
            <person name="Taylor A."/>
            <person name="Grigoriev I.V."/>
            <person name="Nagy L.G."/>
            <person name="Martin F."/>
            <person name="Kauserud H."/>
        </authorList>
    </citation>
    <scope>NUCLEOTIDE SEQUENCE</scope>
    <source>
        <strain evidence="2">CBHHK067</strain>
    </source>
</reference>
<sequence>MQLLGLRLVLEVALWPSPLLLKVRCHLPVDVQHKRSSKDCVQQCLVVPVVLGPLERQRVGDKQERCFRGHVRVMVPAAAPQVFALKHGQWVWCIRPMLPPCGLSPTSASTLHMQLCFSFCSSTLRNQIWSQNAGER</sequence>